<organism evidence="2 3">
    <name type="scientific">Vibrio aerogenes CECT 7868</name>
    <dbReference type="NCBI Taxonomy" id="1216006"/>
    <lineage>
        <taxon>Bacteria</taxon>
        <taxon>Pseudomonadati</taxon>
        <taxon>Pseudomonadota</taxon>
        <taxon>Gammaproteobacteria</taxon>
        <taxon>Vibrionales</taxon>
        <taxon>Vibrionaceae</taxon>
        <taxon>Vibrio</taxon>
    </lineage>
</organism>
<feature type="region of interest" description="Disordered" evidence="1">
    <location>
        <begin position="1"/>
        <end position="21"/>
    </location>
</feature>
<feature type="compositionally biased region" description="Polar residues" evidence="1">
    <location>
        <begin position="1"/>
        <end position="11"/>
    </location>
</feature>
<evidence type="ECO:0000313" key="3">
    <source>
        <dbReference type="Proteomes" id="UP000184608"/>
    </source>
</evidence>
<dbReference type="Proteomes" id="UP000184608">
    <property type="component" value="Unassembled WGS sequence"/>
</dbReference>
<dbReference type="EMBL" id="FQXZ01000023">
    <property type="protein sequence ID" value="SHI19669.1"/>
    <property type="molecule type" value="Genomic_DNA"/>
</dbReference>
<keyword evidence="3" id="KW-1185">Reference proteome</keyword>
<name>A0A1M5Z623_9VIBR</name>
<dbReference type="STRING" id="1216006.VA7868_02332"/>
<evidence type="ECO:0000256" key="1">
    <source>
        <dbReference type="SAM" id="MobiDB-lite"/>
    </source>
</evidence>
<reference evidence="2 3" key="1">
    <citation type="submission" date="2016-11" db="EMBL/GenBank/DDBJ databases">
        <authorList>
            <person name="Jaros S."/>
            <person name="Januszkiewicz K."/>
            <person name="Wedrychowicz H."/>
        </authorList>
    </citation>
    <scope>NUCLEOTIDE SEQUENCE [LARGE SCALE GENOMIC DNA]</scope>
    <source>
        <strain evidence="2 3">CECT 7868</strain>
    </source>
</reference>
<protein>
    <submittedName>
        <fullName evidence="2">Uncharacterized protein</fullName>
    </submittedName>
</protein>
<dbReference type="RefSeq" id="WP_073604002.1">
    <property type="nucleotide sequence ID" value="NZ_FQXZ01000023.1"/>
</dbReference>
<evidence type="ECO:0000313" key="2">
    <source>
        <dbReference type="EMBL" id="SHI19669.1"/>
    </source>
</evidence>
<accession>A0A1M5Z623</accession>
<sequence length="837" mass="94354">MTTVSDTTSISREAREEDGQNLPLLQQQALTAIQQYAGEQWTDHNPADPGITLLEVLTFVISDLSYRLGFPLRDLMAWPPAGADSAGEPFWLAPQILPSNGVTLQDYQRIIMDISGIRAVMLAQEEDTGRLSVTVDTEANTPTTYARRQQLAHTIRQRFLAERNINDDIARVRFIKKHQVTLELALEFGPLSDPVSTIAEVLSMLQQTISPDVTRQTLGELLDAGQSADSVFEGPYTERGFIDDEALESVFPQTLYASDLIASLETIISLKRVRHLTFSGPDTQADFRQNKWVSWQYMIDTDGNSDPESIILNTDATLDALSIEIDGQTFPLSDTHKTAIKALLAQTDSDDQTSDTDTTLTDLNHYQQGQYRMLSHYRSLQHEFPAVYQLASQRLDGDIDSAELATIMQLKGFLTLFDQILADQFAQLETLKVLLALPGQSALAQLAGLFDKMLASEFLSAQDRITFWQAVKALPATSVSQPVTGISGMANLLGTYFTRYQQQGFQQQAEPPFSDWQLERLNLSLSHLMARYAETTPDANLLRYHPVFAFYLTPLKQAMPASLSQTETLDDQTLLQRLVQLKQVVDKAMILSDYPRLSRLRAGGFNYLSSQPCQDFSPALTHRILRFLGVTNTAVMPLATRNREGLYLVESALLWAGETDGLPVSKNTLYVIIPDWPTRFRHTRFRQLLAGRIRQETPVHLTVKWIALERETMSNFEQLYYAWLNAMSRCPLEIDYGDDATGEPVPAHQIQDADQNWLTELSQRLNQFLHEPDTLVILPEQYHPTIGEATIRQNFRVGYQPLDFLHPITELSKAVIHPSDQKNVFCVDIQQPNIIKE</sequence>
<dbReference type="AlphaFoldDB" id="A0A1M5Z623"/>
<proteinExistence type="predicted"/>
<gene>
    <name evidence="2" type="ORF">VA7868_02332</name>
</gene>
<dbReference type="OrthoDB" id="8263000at2"/>